<gene>
    <name evidence="2" type="ORF">OXX778_LOCUS2976</name>
</gene>
<dbReference type="PANTHER" id="PTHR46088">
    <property type="entry name" value="TUBULIN--TYROSINE LIGASE-LIKE PROTEIN 12"/>
    <property type="match status" value="1"/>
</dbReference>
<name>A0A813NH04_9BILA</name>
<proteinExistence type="predicted"/>
<accession>A0A813NH04</accession>
<evidence type="ECO:0000313" key="2">
    <source>
        <dbReference type="EMBL" id="CAF0733310.1"/>
    </source>
</evidence>
<dbReference type="EMBL" id="CAJNOC010000250">
    <property type="protein sequence ID" value="CAF0733310.1"/>
    <property type="molecule type" value="Genomic_DNA"/>
</dbReference>
<evidence type="ECO:0000313" key="3">
    <source>
        <dbReference type="Proteomes" id="UP000663879"/>
    </source>
</evidence>
<reference evidence="2" key="1">
    <citation type="submission" date="2021-02" db="EMBL/GenBank/DDBJ databases">
        <authorList>
            <person name="Nowell W R."/>
        </authorList>
    </citation>
    <scope>NUCLEOTIDE SEQUENCE</scope>
    <source>
        <strain evidence="2">Ploen Becks lab</strain>
    </source>
</reference>
<protein>
    <recommendedName>
        <fullName evidence="1">Tubulin--tyrosine ligase-like protein 12 SET-like domain-containing protein</fullName>
    </recommendedName>
</protein>
<dbReference type="Pfam" id="PF25556">
    <property type="entry name" value="SET_TTL"/>
    <property type="match status" value="1"/>
</dbReference>
<dbReference type="PROSITE" id="PS51221">
    <property type="entry name" value="TTL"/>
    <property type="match status" value="1"/>
</dbReference>
<comment type="caution">
    <text evidence="2">The sequence shown here is derived from an EMBL/GenBank/DDBJ whole genome shotgun (WGS) entry which is preliminary data.</text>
</comment>
<dbReference type="AlphaFoldDB" id="A0A813NH04"/>
<dbReference type="InterPro" id="IPR004344">
    <property type="entry name" value="TTL/TTLL_fam"/>
</dbReference>
<evidence type="ECO:0000259" key="1">
    <source>
        <dbReference type="Pfam" id="PF25556"/>
    </source>
</evidence>
<dbReference type="Proteomes" id="UP000663879">
    <property type="component" value="Unassembled WGS sequence"/>
</dbReference>
<dbReference type="Gene3D" id="3.30.470.20">
    <property type="entry name" value="ATP-grasp fold, B domain"/>
    <property type="match status" value="1"/>
</dbReference>
<dbReference type="InterPro" id="IPR057954">
    <property type="entry name" value="SET_TTL12"/>
</dbReference>
<keyword evidence="3" id="KW-1185">Reference proteome</keyword>
<dbReference type="PANTHER" id="PTHR46088:SF1">
    <property type="entry name" value="TUBULIN--TYROSINE LIGASE-LIKE PROTEIN 12"/>
    <property type="match status" value="1"/>
</dbReference>
<sequence>MLNGDLYHELIKNFRDLHQAQLRSSGLPEHYWERLFLKIKDDIFDAGDYFQICMRVDEDDTVFGYKAICNNENGLKKDDPNGIFLVDHAWTYKVNDARQNLMDHANLLNRMCIMMSITVDEEEDQEPEVVKCKKVEAVLDKMWKFNQTYKISTEKLTDEEREPLWYIMDEFGSSVRHNDNPTVKCAPFYYLPTATMYSIIWPLIDLEFGDELTRDYVYGIRDEKLRKAKLFPWNDEDEEYLEELREGENLSDQEEPSIEYFNSGRQDETLPPESDVELLDISKINFNTNNNLINVFTDMKSIQENLTDPKFTFVDDMWKADIIFMKKHFKDYKALREKSPNTLINQFPFENVVTVKDLLAIVSRRVEDSKQWLPTTYNLAYELRKFICCFKQREEEDLDNHWILKPWNLARSIDTTVTKNLNQIIKSQETGPKISCKYITNPVLFYRDELKGSVKYDVRYIVLVRSIKPLVIYTYNVFWLRFANKPYSLENLDDYEKHFTVMNYKPSVVLKQIHYNEFIPLFEEQNPGFKWTHTQEKIFKMIRQVFEGASKELPPKGIGHNYQSRAMYAVDLMLDWRQDVNGENKTIEPMICEVNFMPDCTRACKYHPSFFNDIFNTLFLDSLDNSNVTKI</sequence>
<dbReference type="Pfam" id="PF03133">
    <property type="entry name" value="TTL"/>
    <property type="match status" value="1"/>
</dbReference>
<organism evidence="2 3">
    <name type="scientific">Brachionus calyciflorus</name>
    <dbReference type="NCBI Taxonomy" id="104777"/>
    <lineage>
        <taxon>Eukaryota</taxon>
        <taxon>Metazoa</taxon>
        <taxon>Spiralia</taxon>
        <taxon>Gnathifera</taxon>
        <taxon>Rotifera</taxon>
        <taxon>Eurotatoria</taxon>
        <taxon>Monogononta</taxon>
        <taxon>Pseudotrocha</taxon>
        <taxon>Ploima</taxon>
        <taxon>Brachionidae</taxon>
        <taxon>Brachionus</taxon>
    </lineage>
</organism>
<dbReference type="OrthoDB" id="60477at2759"/>
<feature type="domain" description="Tubulin--tyrosine ligase-like protein 12 SET-like" evidence="1">
    <location>
        <begin position="62"/>
        <end position="237"/>
    </location>
</feature>
<dbReference type="GO" id="GO:0005737">
    <property type="term" value="C:cytoplasm"/>
    <property type="evidence" value="ECO:0007669"/>
    <property type="project" value="TreeGrafter"/>
</dbReference>
<dbReference type="InterPro" id="IPR027749">
    <property type="entry name" value="TTLL12"/>
</dbReference>